<feature type="region of interest" description="Disordered" evidence="1">
    <location>
        <begin position="1"/>
        <end position="60"/>
    </location>
</feature>
<evidence type="ECO:0000256" key="2">
    <source>
        <dbReference type="SAM" id="Phobius"/>
    </source>
</evidence>
<evidence type="ECO:0000256" key="1">
    <source>
        <dbReference type="SAM" id="MobiDB-lite"/>
    </source>
</evidence>
<organism evidence="3">
    <name type="scientific">Rosellinia necatrix</name>
    <name type="common">White root-rot fungus</name>
    <dbReference type="NCBI Taxonomy" id="77044"/>
    <lineage>
        <taxon>Eukaryota</taxon>
        <taxon>Fungi</taxon>
        <taxon>Dikarya</taxon>
        <taxon>Ascomycota</taxon>
        <taxon>Pezizomycotina</taxon>
        <taxon>Sordariomycetes</taxon>
        <taxon>Xylariomycetidae</taxon>
        <taxon>Xylariales</taxon>
        <taxon>Xylariaceae</taxon>
        <taxon>Rosellinia</taxon>
    </lineage>
</organism>
<protein>
    <submittedName>
        <fullName evidence="3">Uncharacterized protein</fullName>
    </submittedName>
</protein>
<feature type="transmembrane region" description="Helical" evidence="2">
    <location>
        <begin position="73"/>
        <end position="91"/>
    </location>
</feature>
<evidence type="ECO:0000313" key="3">
    <source>
        <dbReference type="EMBL" id="GAW25587.1"/>
    </source>
</evidence>
<evidence type="ECO:0000313" key="4">
    <source>
        <dbReference type="Proteomes" id="UP000054516"/>
    </source>
</evidence>
<keyword evidence="2" id="KW-0812">Transmembrane</keyword>
<sequence>MARKEPLATRSRTHRPQRDFEGSPQAAGPRGHSSRPSAVRTHHHGRGRTRSSRDPGCLQVGESPDGEKVLDDYVFVFPTFVVVLLLFVLRIRGALPACLYVVVVVVVVVATVVIIDRLV</sequence>
<feature type="transmembrane region" description="Helical" evidence="2">
    <location>
        <begin position="98"/>
        <end position="115"/>
    </location>
</feature>
<feature type="compositionally biased region" description="Basic residues" evidence="1">
    <location>
        <begin position="40"/>
        <end position="50"/>
    </location>
</feature>
<accession>A0A1S8A672</accession>
<keyword evidence="4" id="KW-1185">Reference proteome</keyword>
<name>A0A1S8A672_ROSNE</name>
<reference evidence="3" key="1">
    <citation type="submission" date="2016-03" db="EMBL/GenBank/DDBJ databases">
        <title>Draft genome sequence of Rosellinia necatrix.</title>
        <authorList>
            <person name="Kanematsu S."/>
        </authorList>
    </citation>
    <scope>NUCLEOTIDE SEQUENCE [LARGE SCALE GENOMIC DNA]</scope>
    <source>
        <strain evidence="3">W97</strain>
    </source>
</reference>
<keyword evidence="2" id="KW-0472">Membrane</keyword>
<gene>
    <name evidence="3" type="ORF">SAMD00023353_0901680</name>
</gene>
<keyword evidence="2" id="KW-1133">Transmembrane helix</keyword>
<dbReference type="Proteomes" id="UP000054516">
    <property type="component" value="Unassembled WGS sequence"/>
</dbReference>
<dbReference type="EMBL" id="DF977454">
    <property type="protein sequence ID" value="GAW25587.1"/>
    <property type="molecule type" value="Genomic_DNA"/>
</dbReference>
<dbReference type="AlphaFoldDB" id="A0A1S8A672"/>
<proteinExistence type="predicted"/>